<dbReference type="Pfam" id="PF00126">
    <property type="entry name" value="HTH_1"/>
    <property type="match status" value="1"/>
</dbReference>
<dbReference type="InterPro" id="IPR036390">
    <property type="entry name" value="WH_DNA-bd_sf"/>
</dbReference>
<dbReference type="PANTHER" id="PTHR30419:SF30">
    <property type="entry name" value="LYSR FAMILY TRANSCRIPTIONAL REGULATOR"/>
    <property type="match status" value="1"/>
</dbReference>
<gene>
    <name evidence="6" type="ORF">AACH06_00250</name>
</gene>
<keyword evidence="2" id="KW-0805">Transcription regulation</keyword>
<reference evidence="6 7" key="1">
    <citation type="submission" date="2024-04" db="EMBL/GenBank/DDBJ databases">
        <title>Novel species of the genus Ideonella isolated from streams.</title>
        <authorList>
            <person name="Lu H."/>
        </authorList>
    </citation>
    <scope>NUCLEOTIDE SEQUENCE [LARGE SCALE GENOMIC DNA]</scope>
    <source>
        <strain evidence="6 7">DXS29W</strain>
    </source>
</reference>
<evidence type="ECO:0000256" key="3">
    <source>
        <dbReference type="ARBA" id="ARBA00023125"/>
    </source>
</evidence>
<dbReference type="EMBL" id="JBBUTG010000001">
    <property type="protein sequence ID" value="MEK8029234.1"/>
    <property type="molecule type" value="Genomic_DNA"/>
</dbReference>
<dbReference type="InterPro" id="IPR005119">
    <property type="entry name" value="LysR_subst-bd"/>
</dbReference>
<dbReference type="SUPFAM" id="SSF46785">
    <property type="entry name" value="Winged helix' DNA-binding domain"/>
    <property type="match status" value="1"/>
</dbReference>
<dbReference type="SUPFAM" id="SSF53850">
    <property type="entry name" value="Periplasmic binding protein-like II"/>
    <property type="match status" value="1"/>
</dbReference>
<dbReference type="Gene3D" id="1.10.10.10">
    <property type="entry name" value="Winged helix-like DNA-binding domain superfamily/Winged helix DNA-binding domain"/>
    <property type="match status" value="1"/>
</dbReference>
<evidence type="ECO:0000259" key="5">
    <source>
        <dbReference type="PROSITE" id="PS50931"/>
    </source>
</evidence>
<feature type="domain" description="HTH lysR-type" evidence="5">
    <location>
        <begin position="1"/>
        <end position="58"/>
    </location>
</feature>
<dbReference type="InterPro" id="IPR000847">
    <property type="entry name" value="LysR_HTH_N"/>
</dbReference>
<evidence type="ECO:0000256" key="4">
    <source>
        <dbReference type="ARBA" id="ARBA00023163"/>
    </source>
</evidence>
<dbReference type="Proteomes" id="UP001371218">
    <property type="component" value="Unassembled WGS sequence"/>
</dbReference>
<dbReference type="PROSITE" id="PS50931">
    <property type="entry name" value="HTH_LYSR"/>
    <property type="match status" value="1"/>
</dbReference>
<dbReference type="Pfam" id="PF03466">
    <property type="entry name" value="LysR_substrate"/>
    <property type="match status" value="1"/>
</dbReference>
<evidence type="ECO:0000313" key="7">
    <source>
        <dbReference type="Proteomes" id="UP001371218"/>
    </source>
</evidence>
<comment type="similarity">
    <text evidence="1">Belongs to the LysR transcriptional regulatory family.</text>
</comment>
<keyword evidence="4" id="KW-0804">Transcription</keyword>
<dbReference type="Gene3D" id="3.40.190.290">
    <property type="match status" value="1"/>
</dbReference>
<proteinExistence type="inferred from homology"/>
<dbReference type="InterPro" id="IPR036388">
    <property type="entry name" value="WH-like_DNA-bd_sf"/>
</dbReference>
<dbReference type="PRINTS" id="PR00039">
    <property type="entry name" value="HTHLYSR"/>
</dbReference>
<evidence type="ECO:0000313" key="6">
    <source>
        <dbReference type="EMBL" id="MEK8029234.1"/>
    </source>
</evidence>
<accession>A0ABU9BJJ3</accession>
<keyword evidence="3" id="KW-0238">DNA-binding</keyword>
<keyword evidence="7" id="KW-1185">Reference proteome</keyword>
<dbReference type="RefSeq" id="WP_341423577.1">
    <property type="nucleotide sequence ID" value="NZ_JBBUTG010000001.1"/>
</dbReference>
<name>A0ABU9BJJ3_9BURK</name>
<dbReference type="InterPro" id="IPR050950">
    <property type="entry name" value="HTH-type_LysR_regulators"/>
</dbReference>
<sequence>MKLTSLRALIAAIEEGSLRSAARRLGVSQPALTKLIRELERELSTTLLVRSTTGVLATAQGMVLYERATAADRELAHAVEQIQQLGGRMTGSLTIGAVPLAVMLLVPETLRTFGHEFPDIQLRIIEELYIAQLTRLRKGEVDIALGPLPDQLPHGEFEVETLMPIAMVIVVRKGNPLAQARHLADLADARWVYTGATPDSGYARTLYERHGLKAPPAGALVNSTLGLLSIITSGNCVGLLPYQIATNPFAAMYLDIVPVAEGPLKLSLGALARSDAALKPAVRHFMAHLHRAAHHLRQASPGP</sequence>
<evidence type="ECO:0000256" key="1">
    <source>
        <dbReference type="ARBA" id="ARBA00009437"/>
    </source>
</evidence>
<organism evidence="6 7">
    <name type="scientific">Ideonella lacteola</name>
    <dbReference type="NCBI Taxonomy" id="2984193"/>
    <lineage>
        <taxon>Bacteria</taxon>
        <taxon>Pseudomonadati</taxon>
        <taxon>Pseudomonadota</taxon>
        <taxon>Betaproteobacteria</taxon>
        <taxon>Burkholderiales</taxon>
        <taxon>Sphaerotilaceae</taxon>
        <taxon>Ideonella</taxon>
    </lineage>
</organism>
<dbReference type="PANTHER" id="PTHR30419">
    <property type="entry name" value="HTH-TYPE TRANSCRIPTIONAL REGULATOR YBHD"/>
    <property type="match status" value="1"/>
</dbReference>
<protein>
    <submittedName>
        <fullName evidence="6">LysR substrate-binding domain-containing protein</fullName>
    </submittedName>
</protein>
<comment type="caution">
    <text evidence="6">The sequence shown here is derived from an EMBL/GenBank/DDBJ whole genome shotgun (WGS) entry which is preliminary data.</text>
</comment>
<evidence type="ECO:0000256" key="2">
    <source>
        <dbReference type="ARBA" id="ARBA00023015"/>
    </source>
</evidence>